<evidence type="ECO:0000259" key="5">
    <source>
        <dbReference type="SMART" id="SM00858"/>
    </source>
</evidence>
<feature type="signal peptide" evidence="4">
    <location>
        <begin position="1"/>
        <end position="19"/>
    </location>
</feature>
<keyword evidence="3 4" id="KW-0574">Periplasm</keyword>
<evidence type="ECO:0000313" key="6">
    <source>
        <dbReference type="EMBL" id="ETX28887.1"/>
    </source>
</evidence>
<keyword evidence="6" id="KW-0966">Cell projection</keyword>
<comment type="subcellular location">
    <subcellularLocation>
        <location evidence="1 4">Periplasm</location>
    </subcellularLocation>
</comment>
<comment type="function">
    <text evidence="4">Involved in the assembly process of the P-ring formation. It may associate with FlgF on the rod constituting a structure essential for the P-ring assembly or may act as a modulator protein for the P-ring assembly.</text>
</comment>
<dbReference type="GO" id="GO:0044780">
    <property type="term" value="P:bacterial-type flagellum assembly"/>
    <property type="evidence" value="ECO:0007669"/>
    <property type="project" value="InterPro"/>
</dbReference>
<dbReference type="InterPro" id="IPR017585">
    <property type="entry name" value="SAF_FlgA"/>
</dbReference>
<dbReference type="GO" id="GO:0042597">
    <property type="term" value="C:periplasmic space"/>
    <property type="evidence" value="ECO:0007669"/>
    <property type="project" value="UniProtKB-SubCell"/>
</dbReference>
<dbReference type="RefSeq" id="WP_043770337.1">
    <property type="nucleotide sequence ID" value="NZ_JAME01000014.1"/>
</dbReference>
<dbReference type="Gene3D" id="3.90.1210.10">
    <property type="entry name" value="Antifreeze-like/N-acetylneuraminic acid synthase C-terminal domain"/>
    <property type="match status" value="1"/>
</dbReference>
<dbReference type="OrthoDB" id="7727421at2"/>
<dbReference type="Proteomes" id="UP000023430">
    <property type="component" value="Unassembled WGS sequence"/>
</dbReference>
<keyword evidence="6" id="KW-0969">Cilium</keyword>
<reference evidence="6 7" key="1">
    <citation type="submission" date="2014-01" db="EMBL/GenBank/DDBJ databases">
        <title>Roseivivax isoporae LMG 25204 Genome Sequencing.</title>
        <authorList>
            <person name="Lai Q."/>
            <person name="Li G."/>
            <person name="Shao Z."/>
        </authorList>
    </citation>
    <scope>NUCLEOTIDE SEQUENCE [LARGE SCALE GENOMIC DNA]</scope>
    <source>
        <strain evidence="6 7">LMG 25204</strain>
    </source>
</reference>
<evidence type="ECO:0000256" key="1">
    <source>
        <dbReference type="ARBA" id="ARBA00004418"/>
    </source>
</evidence>
<keyword evidence="2 4" id="KW-0732">Signal</keyword>
<dbReference type="Pfam" id="PF13144">
    <property type="entry name" value="ChapFlgA"/>
    <property type="match status" value="1"/>
</dbReference>
<accession>X7F7H6</accession>
<dbReference type="NCBIfam" id="TIGR03170">
    <property type="entry name" value="flgA_cterm"/>
    <property type="match status" value="1"/>
</dbReference>
<dbReference type="STRING" id="1449351.RISW2_04030"/>
<feature type="domain" description="SAF" evidence="5">
    <location>
        <begin position="94"/>
        <end position="156"/>
    </location>
</feature>
<sequence>MIRAALIAGTLAVAASAAAAEAVAVLVEERTREALGPRFPDEGEVRVTFTHAGVEDAMVLSAYWMDEETGQFIANAVDDGGTIHRLTGYAVVRVPVAVPVRRLMPGDIVTADDLQVIELPQGRLGSFAVPQAERLVGMEVRSMLAQGRPVMAQSIQKPLVVARGQSVTIRFDDGQLALSAPGRALRDAHEGQEVKVVNVVSNQTVIGVAGADGSVTVTR</sequence>
<comment type="similarity">
    <text evidence="4">Belongs to the FlgA family.</text>
</comment>
<dbReference type="Gene3D" id="2.30.30.760">
    <property type="match status" value="1"/>
</dbReference>
<evidence type="ECO:0000256" key="2">
    <source>
        <dbReference type="ARBA" id="ARBA00022729"/>
    </source>
</evidence>
<dbReference type="PANTHER" id="PTHR36307">
    <property type="entry name" value="FLAGELLA BASAL BODY P-RING FORMATION PROTEIN FLGA"/>
    <property type="match status" value="1"/>
</dbReference>
<evidence type="ECO:0000256" key="4">
    <source>
        <dbReference type="RuleBase" id="RU362063"/>
    </source>
</evidence>
<evidence type="ECO:0000313" key="7">
    <source>
        <dbReference type="Proteomes" id="UP000023430"/>
    </source>
</evidence>
<keyword evidence="7" id="KW-1185">Reference proteome</keyword>
<keyword evidence="6" id="KW-0282">Flagellum</keyword>
<proteinExistence type="inferred from homology"/>
<name>X7F7H6_9RHOB</name>
<dbReference type="eggNOG" id="COG1261">
    <property type="taxonomic scope" value="Bacteria"/>
</dbReference>
<feature type="chain" id="PRO_5005152577" description="Flagella basal body P-ring formation protein FlgA" evidence="4">
    <location>
        <begin position="20"/>
        <end position="219"/>
    </location>
</feature>
<organism evidence="6 7">
    <name type="scientific">Roseivivax isoporae LMG 25204</name>
    <dbReference type="NCBI Taxonomy" id="1449351"/>
    <lineage>
        <taxon>Bacteria</taxon>
        <taxon>Pseudomonadati</taxon>
        <taxon>Pseudomonadota</taxon>
        <taxon>Alphaproteobacteria</taxon>
        <taxon>Rhodobacterales</taxon>
        <taxon>Roseobacteraceae</taxon>
        <taxon>Roseivivax</taxon>
    </lineage>
</organism>
<dbReference type="InterPro" id="IPR039246">
    <property type="entry name" value="Flagellar_FlgA"/>
</dbReference>
<dbReference type="EMBL" id="JAME01000014">
    <property type="protein sequence ID" value="ETX28887.1"/>
    <property type="molecule type" value="Genomic_DNA"/>
</dbReference>
<dbReference type="InterPro" id="IPR013974">
    <property type="entry name" value="SAF"/>
</dbReference>
<dbReference type="SMART" id="SM00858">
    <property type="entry name" value="SAF"/>
    <property type="match status" value="1"/>
</dbReference>
<dbReference type="AlphaFoldDB" id="X7F7H6"/>
<gene>
    <name evidence="6" type="ORF">RISW2_04030</name>
</gene>
<dbReference type="PANTHER" id="PTHR36307:SF1">
    <property type="entry name" value="FLAGELLA BASAL BODY P-RING FORMATION PROTEIN FLGA"/>
    <property type="match status" value="1"/>
</dbReference>
<dbReference type="CDD" id="cd11614">
    <property type="entry name" value="SAF_CpaB_FlgA_like"/>
    <property type="match status" value="1"/>
</dbReference>
<protein>
    <recommendedName>
        <fullName evidence="4">Flagella basal body P-ring formation protein FlgA</fullName>
    </recommendedName>
</protein>
<evidence type="ECO:0000256" key="3">
    <source>
        <dbReference type="ARBA" id="ARBA00022764"/>
    </source>
</evidence>
<comment type="caution">
    <text evidence="6">The sequence shown here is derived from an EMBL/GenBank/DDBJ whole genome shotgun (WGS) entry which is preliminary data.</text>
</comment>
<keyword evidence="4" id="KW-1005">Bacterial flagellum biogenesis</keyword>